<dbReference type="EMBL" id="HBUF01619465">
    <property type="protein sequence ID" value="CAG6780673.1"/>
    <property type="molecule type" value="Transcribed_RNA"/>
</dbReference>
<reference evidence="1" key="1">
    <citation type="submission" date="2021-05" db="EMBL/GenBank/DDBJ databases">
        <authorList>
            <person name="Alioto T."/>
            <person name="Alioto T."/>
            <person name="Gomez Garrido J."/>
        </authorList>
    </citation>
    <scope>NUCLEOTIDE SEQUENCE</scope>
</reference>
<organism evidence="1">
    <name type="scientific">Cacopsylla melanoneura</name>
    <dbReference type="NCBI Taxonomy" id="428564"/>
    <lineage>
        <taxon>Eukaryota</taxon>
        <taxon>Metazoa</taxon>
        <taxon>Ecdysozoa</taxon>
        <taxon>Arthropoda</taxon>
        <taxon>Hexapoda</taxon>
        <taxon>Insecta</taxon>
        <taxon>Pterygota</taxon>
        <taxon>Neoptera</taxon>
        <taxon>Paraneoptera</taxon>
        <taxon>Hemiptera</taxon>
        <taxon>Sternorrhyncha</taxon>
        <taxon>Psylloidea</taxon>
        <taxon>Psyllidae</taxon>
        <taxon>Psyllinae</taxon>
        <taxon>Cacopsylla</taxon>
    </lineage>
</organism>
<name>A0A8D9F7N2_9HEMI</name>
<dbReference type="AlphaFoldDB" id="A0A8D9F7N2"/>
<evidence type="ECO:0000313" key="1">
    <source>
        <dbReference type="EMBL" id="CAG6780673.1"/>
    </source>
</evidence>
<protein>
    <submittedName>
        <fullName evidence="1">Uncharacterized protein</fullName>
    </submittedName>
</protein>
<sequence>MWQRLGVATISRTVRPIPAYWEMIPLTHSLVNYLTAHALINLAISGAPPSPHKYGGEDEAIGPSFQQYTLGASGLRLIFLSVIGAGEVSSEITSITIRSVTKF</sequence>
<proteinExistence type="predicted"/>
<accession>A0A8D9F7N2</accession>